<dbReference type="AlphaFoldDB" id="A0A445CVF5"/>
<organism evidence="1 2">
    <name type="scientific">Arachis hypogaea</name>
    <name type="common">Peanut</name>
    <dbReference type="NCBI Taxonomy" id="3818"/>
    <lineage>
        <taxon>Eukaryota</taxon>
        <taxon>Viridiplantae</taxon>
        <taxon>Streptophyta</taxon>
        <taxon>Embryophyta</taxon>
        <taxon>Tracheophyta</taxon>
        <taxon>Spermatophyta</taxon>
        <taxon>Magnoliopsida</taxon>
        <taxon>eudicotyledons</taxon>
        <taxon>Gunneridae</taxon>
        <taxon>Pentapetalae</taxon>
        <taxon>rosids</taxon>
        <taxon>fabids</taxon>
        <taxon>Fabales</taxon>
        <taxon>Fabaceae</taxon>
        <taxon>Papilionoideae</taxon>
        <taxon>50 kb inversion clade</taxon>
        <taxon>dalbergioids sensu lato</taxon>
        <taxon>Dalbergieae</taxon>
        <taxon>Pterocarpus clade</taxon>
        <taxon>Arachis</taxon>
    </lineage>
</organism>
<evidence type="ECO:0000313" key="1">
    <source>
        <dbReference type="EMBL" id="RYR54910.1"/>
    </source>
</evidence>
<accession>A0A445CVF5</accession>
<reference evidence="1 2" key="1">
    <citation type="submission" date="2019-01" db="EMBL/GenBank/DDBJ databases">
        <title>Sequencing of cultivated peanut Arachis hypogaea provides insights into genome evolution and oil improvement.</title>
        <authorList>
            <person name="Chen X."/>
        </authorList>
    </citation>
    <scope>NUCLEOTIDE SEQUENCE [LARGE SCALE GENOMIC DNA]</scope>
    <source>
        <strain evidence="2">cv. Fuhuasheng</strain>
        <tissue evidence="1">Leaves</tissue>
    </source>
</reference>
<gene>
    <name evidence="1" type="ORF">Ahy_A06g030167</name>
</gene>
<proteinExistence type="predicted"/>
<dbReference type="Proteomes" id="UP000289738">
    <property type="component" value="Chromosome A06"/>
</dbReference>
<evidence type="ECO:0000313" key="2">
    <source>
        <dbReference type="Proteomes" id="UP000289738"/>
    </source>
</evidence>
<dbReference type="EMBL" id="SDMP01000006">
    <property type="protein sequence ID" value="RYR54910.1"/>
    <property type="molecule type" value="Genomic_DNA"/>
</dbReference>
<keyword evidence="2" id="KW-1185">Reference proteome</keyword>
<name>A0A445CVF5_ARAHY</name>
<sequence length="63" mass="7663">MVKELKKKRSIAYIKASYNIQESSTSTTFYNIEEIQNQIELKLEVKQIRRLWKLHEYKLKEDS</sequence>
<protein>
    <submittedName>
        <fullName evidence="1">Uncharacterized protein</fullName>
    </submittedName>
</protein>
<comment type="caution">
    <text evidence="1">The sequence shown here is derived from an EMBL/GenBank/DDBJ whole genome shotgun (WGS) entry which is preliminary data.</text>
</comment>